<proteinExistence type="predicted"/>
<organism evidence="1 2">
    <name type="scientific">Geodia barretti</name>
    <name type="common">Barrett's horny sponge</name>
    <dbReference type="NCBI Taxonomy" id="519541"/>
    <lineage>
        <taxon>Eukaryota</taxon>
        <taxon>Metazoa</taxon>
        <taxon>Porifera</taxon>
        <taxon>Demospongiae</taxon>
        <taxon>Heteroscleromorpha</taxon>
        <taxon>Tetractinellida</taxon>
        <taxon>Astrophorina</taxon>
        <taxon>Geodiidae</taxon>
        <taxon>Geodia</taxon>
    </lineage>
</organism>
<comment type="caution">
    <text evidence="1">The sequence shown here is derived from an EMBL/GenBank/DDBJ whole genome shotgun (WGS) entry which is preliminary data.</text>
</comment>
<dbReference type="AlphaFoldDB" id="A0AA35VWI1"/>
<sequence>MHTGEIYKKVSHVSVLSLSKNGGGSKTNYESHKFANTHGGELQKLLTLILFLNESLNNTYCLMTSPSDE</sequence>
<evidence type="ECO:0000313" key="2">
    <source>
        <dbReference type="Proteomes" id="UP001174909"/>
    </source>
</evidence>
<name>A0AA35VWI1_GEOBA</name>
<dbReference type="EMBL" id="CASHTH010000256">
    <property type="protein sequence ID" value="CAI7995742.1"/>
    <property type="molecule type" value="Genomic_DNA"/>
</dbReference>
<protein>
    <submittedName>
        <fullName evidence="1">Uncharacterized protein</fullName>
    </submittedName>
</protein>
<gene>
    <name evidence="1" type="ORF">GBAR_LOCUS1745</name>
</gene>
<reference evidence="1" key="1">
    <citation type="submission" date="2023-03" db="EMBL/GenBank/DDBJ databases">
        <authorList>
            <person name="Steffen K."/>
            <person name="Cardenas P."/>
        </authorList>
    </citation>
    <scope>NUCLEOTIDE SEQUENCE</scope>
</reference>
<accession>A0AA35VWI1</accession>
<keyword evidence="2" id="KW-1185">Reference proteome</keyword>
<dbReference type="EMBL" id="CASHTH010000256">
    <property type="protein sequence ID" value="CAI7995740.1"/>
    <property type="molecule type" value="Genomic_DNA"/>
</dbReference>
<evidence type="ECO:0000313" key="1">
    <source>
        <dbReference type="EMBL" id="CAI7995742.1"/>
    </source>
</evidence>
<dbReference type="Proteomes" id="UP001174909">
    <property type="component" value="Unassembled WGS sequence"/>
</dbReference>